<reference evidence="2 3" key="1">
    <citation type="journal article" date="2019" name="Int. J. Syst. Evol. Microbiol.">
        <title>The Global Catalogue of Microorganisms (GCM) 10K type strain sequencing project: providing services to taxonomists for standard genome sequencing and annotation.</title>
        <authorList>
            <consortium name="The Broad Institute Genomics Platform"/>
            <consortium name="The Broad Institute Genome Sequencing Center for Infectious Disease"/>
            <person name="Wu L."/>
            <person name="Ma J."/>
        </authorList>
    </citation>
    <scope>NUCLEOTIDE SEQUENCE [LARGE SCALE GENOMIC DNA]</scope>
    <source>
        <strain evidence="2 3">JCM 3325</strain>
    </source>
</reference>
<comment type="caution">
    <text evidence="2">The sequence shown here is derived from an EMBL/GenBank/DDBJ whole genome shotgun (WGS) entry which is preliminary data.</text>
</comment>
<dbReference type="EMBL" id="BAAARW010000030">
    <property type="protein sequence ID" value="GAA2445802.1"/>
    <property type="molecule type" value="Genomic_DNA"/>
</dbReference>
<dbReference type="Pfam" id="PF01370">
    <property type="entry name" value="Epimerase"/>
    <property type="match status" value="1"/>
</dbReference>
<dbReference type="Proteomes" id="UP001501231">
    <property type="component" value="Unassembled WGS sequence"/>
</dbReference>
<dbReference type="PRINTS" id="PR01713">
    <property type="entry name" value="NUCEPIMERASE"/>
</dbReference>
<evidence type="ECO:0000259" key="1">
    <source>
        <dbReference type="Pfam" id="PF01370"/>
    </source>
</evidence>
<dbReference type="InterPro" id="IPR036291">
    <property type="entry name" value="NAD(P)-bd_dom_sf"/>
</dbReference>
<dbReference type="Gene3D" id="3.40.50.720">
    <property type="entry name" value="NAD(P)-binding Rossmann-like Domain"/>
    <property type="match status" value="1"/>
</dbReference>
<evidence type="ECO:0000313" key="2">
    <source>
        <dbReference type="EMBL" id="GAA2445802.1"/>
    </source>
</evidence>
<dbReference type="InterPro" id="IPR050177">
    <property type="entry name" value="Lipid_A_modif_metabolic_enz"/>
</dbReference>
<feature type="domain" description="NAD-dependent epimerase/dehydratase" evidence="1">
    <location>
        <begin position="11"/>
        <end position="250"/>
    </location>
</feature>
<gene>
    <name evidence="2" type="ORF">GCM10010191_73430</name>
</gene>
<protein>
    <submittedName>
        <fullName evidence="2">NAD-dependent epimerase/dehydratase family protein</fullName>
    </submittedName>
</protein>
<evidence type="ECO:0000313" key="3">
    <source>
        <dbReference type="Proteomes" id="UP001501231"/>
    </source>
</evidence>
<keyword evidence="3" id="KW-1185">Reference proteome</keyword>
<sequence>MRVERVGARAVVVTGVAGFLGSHVADALVARGTRVVGIDRRSPARDATAAANLAGLLGRPGFRLVVADLNRVPLEPLLEGAAHVYHLAAVAGVRASWGREFADYVACNVVATQRVLAACANVGTPRLVVASSSSVYGTTGGDPSREDHPALPASPYGMTKLAAERLCLEHARRPGATTAVVALRYFTLYGPRQRTDMMISRVLRAALTGEPVHLFGDGTQRRDFTYVADAVSATLAAGSVPARAEAVNVGGGAPVRLHDLLDLAADVTGRPIPAVHAAPQPGDVAVTAADLAKSRALLGYRPSTALAEGVARQWEVLTADRAAL</sequence>
<proteinExistence type="predicted"/>
<dbReference type="PANTHER" id="PTHR43245">
    <property type="entry name" value="BIFUNCTIONAL POLYMYXIN RESISTANCE PROTEIN ARNA"/>
    <property type="match status" value="1"/>
</dbReference>
<dbReference type="RefSeq" id="WP_344595374.1">
    <property type="nucleotide sequence ID" value="NZ_BAAARW010000030.1"/>
</dbReference>
<name>A0ABN3K0C6_9ACTN</name>
<dbReference type="SUPFAM" id="SSF51735">
    <property type="entry name" value="NAD(P)-binding Rossmann-fold domains"/>
    <property type="match status" value="1"/>
</dbReference>
<dbReference type="PANTHER" id="PTHR43245:SF13">
    <property type="entry name" value="UDP-D-APIOSE_UDP-D-XYLOSE SYNTHASE 2"/>
    <property type="match status" value="1"/>
</dbReference>
<dbReference type="InterPro" id="IPR001509">
    <property type="entry name" value="Epimerase_deHydtase"/>
</dbReference>
<accession>A0ABN3K0C6</accession>
<organism evidence="2 3">
    <name type="scientific">Actinomadura vinacea</name>
    <dbReference type="NCBI Taxonomy" id="115336"/>
    <lineage>
        <taxon>Bacteria</taxon>
        <taxon>Bacillati</taxon>
        <taxon>Actinomycetota</taxon>
        <taxon>Actinomycetes</taxon>
        <taxon>Streptosporangiales</taxon>
        <taxon>Thermomonosporaceae</taxon>
        <taxon>Actinomadura</taxon>
    </lineage>
</organism>